<feature type="compositionally biased region" description="Pro residues" evidence="1">
    <location>
        <begin position="239"/>
        <end position="249"/>
    </location>
</feature>
<keyword evidence="3" id="KW-1185">Reference proteome</keyword>
<feature type="compositionally biased region" description="Gly residues" evidence="1">
    <location>
        <begin position="180"/>
        <end position="194"/>
    </location>
</feature>
<proteinExistence type="predicted"/>
<evidence type="ECO:0000313" key="2">
    <source>
        <dbReference type="EMBL" id="KAF1943672.1"/>
    </source>
</evidence>
<dbReference type="AlphaFoldDB" id="A0A6A5SVC3"/>
<dbReference type="OrthoDB" id="73875at2759"/>
<evidence type="ECO:0000313" key="3">
    <source>
        <dbReference type="Proteomes" id="UP000800038"/>
    </source>
</evidence>
<feature type="compositionally biased region" description="Low complexity" evidence="1">
    <location>
        <begin position="250"/>
        <end position="259"/>
    </location>
</feature>
<name>A0A6A5SVC3_9PLEO</name>
<reference evidence="2" key="1">
    <citation type="journal article" date="2020" name="Stud. Mycol.">
        <title>101 Dothideomycetes genomes: a test case for predicting lifestyles and emergence of pathogens.</title>
        <authorList>
            <person name="Haridas S."/>
            <person name="Albert R."/>
            <person name="Binder M."/>
            <person name="Bloem J."/>
            <person name="Labutti K."/>
            <person name="Salamov A."/>
            <person name="Andreopoulos B."/>
            <person name="Baker S."/>
            <person name="Barry K."/>
            <person name="Bills G."/>
            <person name="Bluhm B."/>
            <person name="Cannon C."/>
            <person name="Castanera R."/>
            <person name="Culley D."/>
            <person name="Daum C."/>
            <person name="Ezra D."/>
            <person name="Gonzalez J."/>
            <person name="Henrissat B."/>
            <person name="Kuo A."/>
            <person name="Liang C."/>
            <person name="Lipzen A."/>
            <person name="Lutzoni F."/>
            <person name="Magnuson J."/>
            <person name="Mondo S."/>
            <person name="Nolan M."/>
            <person name="Ohm R."/>
            <person name="Pangilinan J."/>
            <person name="Park H.-J."/>
            <person name="Ramirez L."/>
            <person name="Alfaro M."/>
            <person name="Sun H."/>
            <person name="Tritt A."/>
            <person name="Yoshinaga Y."/>
            <person name="Zwiers L.-H."/>
            <person name="Turgeon B."/>
            <person name="Goodwin S."/>
            <person name="Spatafora J."/>
            <person name="Crous P."/>
            <person name="Grigoriev I."/>
        </authorList>
    </citation>
    <scope>NUCLEOTIDE SEQUENCE</scope>
    <source>
        <strain evidence="2">CBS 161.51</strain>
    </source>
</reference>
<protein>
    <submittedName>
        <fullName evidence="2">Uncharacterized protein</fullName>
    </submittedName>
</protein>
<gene>
    <name evidence="2" type="ORF">EJ02DRAFT_510814</name>
</gene>
<accession>A0A6A5SVC3</accession>
<evidence type="ECO:0000256" key="1">
    <source>
        <dbReference type="SAM" id="MobiDB-lite"/>
    </source>
</evidence>
<dbReference type="EMBL" id="ML976023">
    <property type="protein sequence ID" value="KAF1943672.1"/>
    <property type="molecule type" value="Genomic_DNA"/>
</dbReference>
<feature type="region of interest" description="Disordered" evidence="1">
    <location>
        <begin position="233"/>
        <end position="287"/>
    </location>
</feature>
<feature type="compositionally biased region" description="Polar residues" evidence="1">
    <location>
        <begin position="167"/>
        <end position="178"/>
    </location>
</feature>
<organism evidence="2 3">
    <name type="scientific">Clathrospora elynae</name>
    <dbReference type="NCBI Taxonomy" id="706981"/>
    <lineage>
        <taxon>Eukaryota</taxon>
        <taxon>Fungi</taxon>
        <taxon>Dikarya</taxon>
        <taxon>Ascomycota</taxon>
        <taxon>Pezizomycotina</taxon>
        <taxon>Dothideomycetes</taxon>
        <taxon>Pleosporomycetidae</taxon>
        <taxon>Pleosporales</taxon>
        <taxon>Diademaceae</taxon>
        <taxon>Clathrospora</taxon>
    </lineage>
</organism>
<sequence>MSPGAPFTPSAKKAIALETKVFVIGPGVSLREGEGEDQSSNSSNLVWLSPDIWKDPNPHVQCFFPCTLVLPPYTSFTTTIDYPCTTVTESGTVKTTLTFPPLTVSSWALTTIVVGGRTGCTETGTASCTNADDNCRTSTVQISSSTSWPYVTYSSSGVRRTTRPEGVSTNGPDPQNSNTPGGGSNNGGGGSGGGGCPLPWPLVCPPPPPKIPIPHITIGHGPPKPTTNPCVWPTLGCPKPGPPPGPGPTPSSGGSAFPPLGNNEEDPDEEDEEEEEEACAIRPRTTTTTVTPTAGTVTITTIKTVIATPKPSTTTTFTTVQPPAKTPDFSKDKKHCYDGVGQWTRRARMVDSADKMCNLNLKGKTLTEKWNPGEQKLKYSKVDSVIMQVEIIAFVEVVPGSGCEWKVDVEQCKTQFRKIIDKCDEDGEDRKQGGICVRVKLH</sequence>
<feature type="compositionally biased region" description="Acidic residues" evidence="1">
    <location>
        <begin position="263"/>
        <end position="278"/>
    </location>
</feature>
<feature type="region of interest" description="Disordered" evidence="1">
    <location>
        <begin position="152"/>
        <end position="194"/>
    </location>
</feature>
<dbReference type="Proteomes" id="UP000800038">
    <property type="component" value="Unassembled WGS sequence"/>
</dbReference>